<evidence type="ECO:0000256" key="2">
    <source>
        <dbReference type="ARBA" id="ARBA00022737"/>
    </source>
</evidence>
<dbReference type="GO" id="GO:0071013">
    <property type="term" value="C:catalytic step 2 spliceosome"/>
    <property type="evidence" value="ECO:0007669"/>
    <property type="project" value="TreeGrafter"/>
</dbReference>
<evidence type="ECO:0000256" key="1">
    <source>
        <dbReference type="ARBA" id="ARBA00022574"/>
    </source>
</evidence>
<proteinExistence type="predicted"/>
<evidence type="ECO:0000313" key="4">
    <source>
        <dbReference type="Proteomes" id="UP000038009"/>
    </source>
</evidence>
<evidence type="ECO:0000313" key="3">
    <source>
        <dbReference type="EMBL" id="KPI86549.1"/>
    </source>
</evidence>
<gene>
    <name evidence="3" type="ORF">ABL78_4372</name>
</gene>
<reference evidence="3 4" key="1">
    <citation type="journal article" date="2015" name="PLoS Pathog.">
        <title>Leptomonas seymouri: Adaptations to the Dixenous Life Cycle Analyzed by Genome Sequencing, Transcriptome Profiling and Co-infection with Leishmania donovani.</title>
        <authorList>
            <person name="Kraeva N."/>
            <person name="Butenko A."/>
            <person name="Hlavacova J."/>
            <person name="Kostygov A."/>
            <person name="Myskova J."/>
            <person name="Grybchuk D."/>
            <person name="Lestinova T."/>
            <person name="Votypka J."/>
            <person name="Volf P."/>
            <person name="Opperdoes F."/>
            <person name="Flegontov P."/>
            <person name="Lukes J."/>
            <person name="Yurchenko V."/>
        </authorList>
    </citation>
    <scope>NUCLEOTIDE SEQUENCE [LARGE SCALE GENOMIC DNA]</scope>
    <source>
        <strain evidence="3 4">ATCC 30220</strain>
    </source>
</reference>
<dbReference type="EMBL" id="LJSK01000125">
    <property type="protein sequence ID" value="KPI86549.1"/>
    <property type="molecule type" value="Genomic_DNA"/>
</dbReference>
<dbReference type="GO" id="GO:0003723">
    <property type="term" value="F:RNA binding"/>
    <property type="evidence" value="ECO:0007669"/>
    <property type="project" value="TreeGrafter"/>
</dbReference>
<dbReference type="PANTHER" id="PTHR44006:SF1">
    <property type="entry name" value="U5 SMALL NUCLEAR RIBONUCLEOPROTEIN 40 KDA PROTEIN"/>
    <property type="match status" value="1"/>
</dbReference>
<dbReference type="InterPro" id="IPR036322">
    <property type="entry name" value="WD40_repeat_dom_sf"/>
</dbReference>
<keyword evidence="2" id="KW-0677">Repeat</keyword>
<dbReference type="InterPro" id="IPR052234">
    <property type="entry name" value="U5_snRNP_Component"/>
</dbReference>
<keyword evidence="4" id="KW-1185">Reference proteome</keyword>
<dbReference type="OrthoDB" id="269529at2759"/>
<dbReference type="SUPFAM" id="SSF50978">
    <property type="entry name" value="WD40 repeat-like"/>
    <property type="match status" value="1"/>
</dbReference>
<organism evidence="3 4">
    <name type="scientific">Leptomonas seymouri</name>
    <dbReference type="NCBI Taxonomy" id="5684"/>
    <lineage>
        <taxon>Eukaryota</taxon>
        <taxon>Discoba</taxon>
        <taxon>Euglenozoa</taxon>
        <taxon>Kinetoplastea</taxon>
        <taxon>Metakinetoplastina</taxon>
        <taxon>Trypanosomatida</taxon>
        <taxon>Trypanosomatidae</taxon>
        <taxon>Leishmaniinae</taxon>
        <taxon>Leptomonas</taxon>
    </lineage>
</organism>
<dbReference type="OMA" id="VYWNLHG"/>
<dbReference type="Gene3D" id="2.130.10.10">
    <property type="entry name" value="YVTN repeat-like/Quinoprotein amine dehydrogenase"/>
    <property type="match status" value="1"/>
</dbReference>
<name>A0A0N0P5J8_LEPSE</name>
<dbReference type="InterPro" id="IPR015943">
    <property type="entry name" value="WD40/YVTN_repeat-like_dom_sf"/>
</dbReference>
<accession>A0A0N0P5J8</accession>
<keyword evidence="1" id="KW-0853">WD repeat</keyword>
<dbReference type="AlphaFoldDB" id="A0A0N0P5J8"/>
<dbReference type="VEuPathDB" id="TriTrypDB:Lsey_0125_0070"/>
<dbReference type="Proteomes" id="UP000038009">
    <property type="component" value="Unassembled WGS sequence"/>
</dbReference>
<dbReference type="PANTHER" id="PTHR44006">
    <property type="entry name" value="U5 SMALL NUCLEAR RIBONUCLEOPROTEIN 40 KDA PROTEIN"/>
    <property type="match status" value="1"/>
</dbReference>
<sequence>MALTVTASSARVSGAETTYWNLHGHSEEVLCATAYKQDVCVTGGADGLMLVWRFTGSAPEHVCRMRTGGPAVLDAAWGNAITLLAAQGDCCASVWDVEKGVRTRSVSRYAIKGRCAWPVVNCIASTMGDSFVFGGDDGYLVSADARIGKVSTSVNLSVPVTAATLVDYSLFVGDVCGDLHWFDMRVGSKELERIPCGAAGISSIVAVPNKDKIVSFAMNGEVQVVDSQPFALSSSDRLLGATSLGENTRQALLRGSWLPRAESVVLPTGSGDVVAISPEDIGGGVTRTLHQRASGPSMNVSTAVGDGLVLCGGGNEIVVYS</sequence>
<comment type="caution">
    <text evidence="3">The sequence shown here is derived from an EMBL/GenBank/DDBJ whole genome shotgun (WGS) entry which is preliminary data.</text>
</comment>
<protein>
    <submittedName>
        <fullName evidence="3">Uncharacterized protein</fullName>
    </submittedName>
</protein>